<dbReference type="Pfam" id="PF00043">
    <property type="entry name" value="GST_C"/>
    <property type="match status" value="1"/>
</dbReference>
<feature type="domain" description="GST C-terminal" evidence="1">
    <location>
        <begin position="22"/>
        <end position="143"/>
    </location>
</feature>
<dbReference type="CDD" id="cd03177">
    <property type="entry name" value="GST_C_Delta_Epsilon"/>
    <property type="match status" value="1"/>
</dbReference>
<dbReference type="OrthoDB" id="2309723at2759"/>
<dbReference type="InterPro" id="IPR036282">
    <property type="entry name" value="Glutathione-S-Trfase_C_sf"/>
</dbReference>
<dbReference type="GO" id="GO:0004364">
    <property type="term" value="F:glutathione transferase activity"/>
    <property type="evidence" value="ECO:0007669"/>
    <property type="project" value="TreeGrafter"/>
</dbReference>
<gene>
    <name evidence="2" type="ORF">WH47_08614</name>
</gene>
<accession>A0A0L7QP60</accession>
<dbReference type="Gene3D" id="1.20.1050.10">
    <property type="match status" value="1"/>
</dbReference>
<dbReference type="PANTHER" id="PTHR43969">
    <property type="entry name" value="GLUTATHIONE S TRANSFERASE D10, ISOFORM A-RELATED"/>
    <property type="match status" value="1"/>
</dbReference>
<keyword evidence="2" id="KW-0808">Transferase</keyword>
<dbReference type="GO" id="GO:0006749">
    <property type="term" value="P:glutathione metabolic process"/>
    <property type="evidence" value="ECO:0007669"/>
    <property type="project" value="TreeGrafter"/>
</dbReference>
<dbReference type="SUPFAM" id="SSF47616">
    <property type="entry name" value="GST C-terminal domain-like"/>
    <property type="match status" value="1"/>
</dbReference>
<dbReference type="EMBL" id="KQ414828">
    <property type="protein sequence ID" value="KOC60417.1"/>
    <property type="molecule type" value="Genomic_DNA"/>
</dbReference>
<keyword evidence="3" id="KW-1185">Reference proteome</keyword>
<evidence type="ECO:0000259" key="1">
    <source>
        <dbReference type="PROSITE" id="PS50405"/>
    </source>
</evidence>
<name>A0A0L7QP60_9HYME</name>
<dbReference type="PROSITE" id="PS50405">
    <property type="entry name" value="GST_CTER"/>
    <property type="match status" value="1"/>
</dbReference>
<dbReference type="Proteomes" id="UP000053825">
    <property type="component" value="Unassembled WGS sequence"/>
</dbReference>
<protein>
    <submittedName>
        <fullName evidence="2">Glutathione S-transferase 1-1</fullName>
    </submittedName>
</protein>
<evidence type="ECO:0000313" key="3">
    <source>
        <dbReference type="Proteomes" id="UP000053825"/>
    </source>
</evidence>
<proteinExistence type="predicted"/>
<organism evidence="2 3">
    <name type="scientific">Habropoda laboriosa</name>
    <dbReference type="NCBI Taxonomy" id="597456"/>
    <lineage>
        <taxon>Eukaryota</taxon>
        <taxon>Metazoa</taxon>
        <taxon>Ecdysozoa</taxon>
        <taxon>Arthropoda</taxon>
        <taxon>Hexapoda</taxon>
        <taxon>Insecta</taxon>
        <taxon>Pterygota</taxon>
        <taxon>Neoptera</taxon>
        <taxon>Endopterygota</taxon>
        <taxon>Hymenoptera</taxon>
        <taxon>Apocrita</taxon>
        <taxon>Aculeata</taxon>
        <taxon>Apoidea</taxon>
        <taxon>Anthophila</taxon>
        <taxon>Apidae</taxon>
        <taxon>Habropoda</taxon>
    </lineage>
</organism>
<evidence type="ECO:0000313" key="2">
    <source>
        <dbReference type="EMBL" id="KOC60417.1"/>
    </source>
</evidence>
<dbReference type="InterPro" id="IPR004046">
    <property type="entry name" value="GST_C"/>
</dbReference>
<dbReference type="AlphaFoldDB" id="A0A0L7QP60"/>
<reference evidence="2 3" key="1">
    <citation type="submission" date="2015-07" db="EMBL/GenBank/DDBJ databases">
        <title>The genome of Habropoda laboriosa.</title>
        <authorList>
            <person name="Pan H."/>
            <person name="Kapheim K."/>
        </authorList>
    </citation>
    <scope>NUCLEOTIDE SEQUENCE [LARGE SCALE GENOMIC DNA]</scope>
    <source>
        <strain evidence="2">0110345459</strain>
    </source>
</reference>
<dbReference type="InterPro" id="IPR036249">
    <property type="entry name" value="Thioredoxin-like_sf"/>
</dbReference>
<dbReference type="PANTHER" id="PTHR43969:SF9">
    <property type="entry name" value="GLUTATHIONE S TRANSFERASE D10, ISOFORM A-RELATED"/>
    <property type="match status" value="1"/>
</dbReference>
<dbReference type="STRING" id="597456.A0A0L7QP60"/>
<dbReference type="FunFam" id="1.20.1050.10:FF:000007">
    <property type="entry name" value="Glutathione S-transferase 1-1"/>
    <property type="match status" value="1"/>
</dbReference>
<sequence>MTVDLYYTPLSSPCRAVLLTAEAIGLSLNLKEIDLFSGEHLKPEYEQYPVVFGNATEYNEERYKSLQGAFEVLDKFLDGQDYAAGRNLTIADLALVATVSTSEMFGFEVENYANVAKWMDRIKSCAPGYRKANVECLQMLKKFVEDKNKE</sequence>
<dbReference type="InterPro" id="IPR010987">
    <property type="entry name" value="Glutathione-S-Trfase_C-like"/>
</dbReference>
<dbReference type="SUPFAM" id="SSF52833">
    <property type="entry name" value="Thioredoxin-like"/>
    <property type="match status" value="1"/>
</dbReference>